<protein>
    <submittedName>
        <fullName evidence="1">Uncharacterized protein</fullName>
    </submittedName>
</protein>
<proteinExistence type="predicted"/>
<sequence length="126" mass="14467">NSFMVYDITLRALYKHAARWNFCLLCGEINTVKELKADHDCIKNYTDKLNEDQLSNPKNIPMIISTSWIKLKEFFLTDKHMSTLKKLGVEIKYEADMPIITASKAVPIVKEEILTKEEAKLESDSG</sequence>
<name>X1I441_9ZZZZ</name>
<evidence type="ECO:0000313" key="1">
    <source>
        <dbReference type="EMBL" id="GAH60869.1"/>
    </source>
</evidence>
<reference evidence="1" key="1">
    <citation type="journal article" date="2014" name="Front. Microbiol.">
        <title>High frequency of phylogenetically diverse reductive dehalogenase-homologous genes in deep subseafloor sedimentary metagenomes.</title>
        <authorList>
            <person name="Kawai M."/>
            <person name="Futagami T."/>
            <person name="Toyoda A."/>
            <person name="Takaki Y."/>
            <person name="Nishi S."/>
            <person name="Hori S."/>
            <person name="Arai W."/>
            <person name="Tsubouchi T."/>
            <person name="Morono Y."/>
            <person name="Uchiyama I."/>
            <person name="Ito T."/>
            <person name="Fujiyama A."/>
            <person name="Inagaki F."/>
            <person name="Takami H."/>
        </authorList>
    </citation>
    <scope>NUCLEOTIDE SEQUENCE</scope>
    <source>
        <strain evidence="1">Expedition CK06-06</strain>
    </source>
</reference>
<gene>
    <name evidence="1" type="ORF">S03H2_31146</name>
</gene>
<dbReference type="AlphaFoldDB" id="X1I441"/>
<dbReference type="EMBL" id="BARU01018872">
    <property type="protein sequence ID" value="GAH60869.1"/>
    <property type="molecule type" value="Genomic_DNA"/>
</dbReference>
<accession>X1I441</accession>
<organism evidence="1">
    <name type="scientific">marine sediment metagenome</name>
    <dbReference type="NCBI Taxonomy" id="412755"/>
    <lineage>
        <taxon>unclassified sequences</taxon>
        <taxon>metagenomes</taxon>
        <taxon>ecological metagenomes</taxon>
    </lineage>
</organism>
<comment type="caution">
    <text evidence="1">The sequence shown here is derived from an EMBL/GenBank/DDBJ whole genome shotgun (WGS) entry which is preliminary data.</text>
</comment>
<feature type="non-terminal residue" evidence="1">
    <location>
        <position position="1"/>
    </location>
</feature>